<dbReference type="SUPFAM" id="SSF55729">
    <property type="entry name" value="Acyl-CoA N-acyltransferases (Nat)"/>
    <property type="match status" value="1"/>
</dbReference>
<dbReference type="InterPro" id="IPR000182">
    <property type="entry name" value="GNAT_dom"/>
</dbReference>
<organism evidence="2">
    <name type="scientific">uncultured Thiotrichaceae bacterium</name>
    <dbReference type="NCBI Taxonomy" id="298394"/>
    <lineage>
        <taxon>Bacteria</taxon>
        <taxon>Pseudomonadati</taxon>
        <taxon>Pseudomonadota</taxon>
        <taxon>Gammaproteobacteria</taxon>
        <taxon>Thiotrichales</taxon>
        <taxon>Thiotrichaceae</taxon>
        <taxon>environmental samples</taxon>
    </lineage>
</organism>
<accession>A0A6S6TUI2</accession>
<feature type="domain" description="N-acetyltransferase" evidence="1">
    <location>
        <begin position="5"/>
        <end position="143"/>
    </location>
</feature>
<name>A0A6S6TUI2_9GAMM</name>
<dbReference type="InterPro" id="IPR016181">
    <property type="entry name" value="Acyl_CoA_acyltransferase"/>
</dbReference>
<dbReference type="Pfam" id="PF00583">
    <property type="entry name" value="Acetyltransf_1"/>
    <property type="match status" value="1"/>
</dbReference>
<evidence type="ECO:0000259" key="1">
    <source>
        <dbReference type="PROSITE" id="PS51186"/>
    </source>
</evidence>
<sequence length="145" mass="16719">MASFHVIEPATEAQWQAYYDLRWQVLREPWGQPRGSERDELEAEAVHRAVVHNQHIIAVGRLHYIDETTGQIRYMAVAPKYHRKGVASLLLRSLEEASLCKTITLNSRESACGFYQNNGYTLGSETHTLYGEIRHFEMHKELIHG</sequence>
<dbReference type="GO" id="GO:0016747">
    <property type="term" value="F:acyltransferase activity, transferring groups other than amino-acyl groups"/>
    <property type="evidence" value="ECO:0007669"/>
    <property type="project" value="InterPro"/>
</dbReference>
<dbReference type="PROSITE" id="PS51186">
    <property type="entry name" value="GNAT"/>
    <property type="match status" value="1"/>
</dbReference>
<evidence type="ECO:0000313" key="2">
    <source>
        <dbReference type="EMBL" id="CAA6822975.1"/>
    </source>
</evidence>
<proteinExistence type="predicted"/>
<gene>
    <name evidence="2" type="ORF">HELGO_WM6581</name>
</gene>
<reference evidence="2" key="1">
    <citation type="submission" date="2020-01" db="EMBL/GenBank/DDBJ databases">
        <authorList>
            <person name="Meier V. D."/>
            <person name="Meier V D."/>
        </authorList>
    </citation>
    <scope>NUCLEOTIDE SEQUENCE</scope>
    <source>
        <strain evidence="2">HLG_WM_MAG_07</strain>
    </source>
</reference>
<dbReference type="Gene3D" id="3.40.630.30">
    <property type="match status" value="1"/>
</dbReference>
<dbReference type="EMBL" id="CACVAY010000112">
    <property type="protein sequence ID" value="CAA6822975.1"/>
    <property type="molecule type" value="Genomic_DNA"/>
</dbReference>
<protein>
    <recommendedName>
        <fullName evidence="1">N-acetyltransferase domain-containing protein</fullName>
    </recommendedName>
</protein>
<dbReference type="CDD" id="cd04301">
    <property type="entry name" value="NAT_SF"/>
    <property type="match status" value="1"/>
</dbReference>
<dbReference type="AlphaFoldDB" id="A0A6S6TUI2"/>